<dbReference type="InterPro" id="IPR028081">
    <property type="entry name" value="Leu-bd"/>
</dbReference>
<accession>A0A1M7PI13</accession>
<evidence type="ECO:0000313" key="6">
    <source>
        <dbReference type="Proteomes" id="UP000184440"/>
    </source>
</evidence>
<dbReference type="Gene3D" id="3.40.50.2300">
    <property type="match status" value="2"/>
</dbReference>
<dbReference type="EMBL" id="FRCS01000003">
    <property type="protein sequence ID" value="SHN16715.1"/>
    <property type="molecule type" value="Genomic_DNA"/>
</dbReference>
<feature type="signal peptide" evidence="3">
    <location>
        <begin position="1"/>
        <end position="34"/>
    </location>
</feature>
<dbReference type="PANTHER" id="PTHR30483">
    <property type="entry name" value="LEUCINE-SPECIFIC-BINDING PROTEIN"/>
    <property type="match status" value="1"/>
</dbReference>
<dbReference type="Proteomes" id="UP000184440">
    <property type="component" value="Unassembled WGS sequence"/>
</dbReference>
<dbReference type="RefSeq" id="WP_073256267.1">
    <property type="nucleotide sequence ID" value="NZ_FRCS01000003.1"/>
</dbReference>
<feature type="chain" id="PRO_5038749619" evidence="3">
    <location>
        <begin position="35"/>
        <end position="423"/>
    </location>
</feature>
<proteinExistence type="inferred from homology"/>
<evidence type="ECO:0000256" key="3">
    <source>
        <dbReference type="SAM" id="SignalP"/>
    </source>
</evidence>
<organism evidence="5 6">
    <name type="scientific">Cryptosporangium aurantiacum</name>
    <dbReference type="NCBI Taxonomy" id="134849"/>
    <lineage>
        <taxon>Bacteria</taxon>
        <taxon>Bacillati</taxon>
        <taxon>Actinomycetota</taxon>
        <taxon>Actinomycetes</taxon>
        <taxon>Cryptosporangiales</taxon>
        <taxon>Cryptosporangiaceae</taxon>
        <taxon>Cryptosporangium</taxon>
    </lineage>
</organism>
<dbReference type="PANTHER" id="PTHR30483:SF6">
    <property type="entry name" value="PERIPLASMIC BINDING PROTEIN OF ABC TRANSPORTER FOR NATURAL AMINO ACIDS"/>
    <property type="match status" value="1"/>
</dbReference>
<feature type="domain" description="Leucine-binding protein" evidence="4">
    <location>
        <begin position="47"/>
        <end position="381"/>
    </location>
</feature>
<dbReference type="STRING" id="134849.SAMN05443668_103380"/>
<reference evidence="5 6" key="1">
    <citation type="submission" date="2016-11" db="EMBL/GenBank/DDBJ databases">
        <authorList>
            <person name="Jaros S."/>
            <person name="Januszkiewicz K."/>
            <person name="Wedrychowicz H."/>
        </authorList>
    </citation>
    <scope>NUCLEOTIDE SEQUENCE [LARGE SCALE GENOMIC DNA]</scope>
    <source>
        <strain evidence="5 6">DSM 46144</strain>
    </source>
</reference>
<evidence type="ECO:0000256" key="2">
    <source>
        <dbReference type="ARBA" id="ARBA00022729"/>
    </source>
</evidence>
<gene>
    <name evidence="5" type="ORF">SAMN05443668_103380</name>
</gene>
<dbReference type="OrthoDB" id="4364076at2"/>
<evidence type="ECO:0000256" key="1">
    <source>
        <dbReference type="ARBA" id="ARBA00010062"/>
    </source>
</evidence>
<dbReference type="InterPro" id="IPR028082">
    <property type="entry name" value="Peripla_BP_I"/>
</dbReference>
<evidence type="ECO:0000313" key="5">
    <source>
        <dbReference type="EMBL" id="SHN16715.1"/>
    </source>
</evidence>
<dbReference type="SUPFAM" id="SSF53822">
    <property type="entry name" value="Periplasmic binding protein-like I"/>
    <property type="match status" value="1"/>
</dbReference>
<evidence type="ECO:0000259" key="4">
    <source>
        <dbReference type="Pfam" id="PF13458"/>
    </source>
</evidence>
<dbReference type="PROSITE" id="PS51257">
    <property type="entry name" value="PROKAR_LIPOPROTEIN"/>
    <property type="match status" value="1"/>
</dbReference>
<sequence length="423" mass="43276">MRTRANRVRNLLRTATAALLVVGLAACGSGSGSSGNEDGDALAEGAPINLGLLTSLSGGYSSGFVRAEKGVKARLELENAKGGVNGHKLTFTTADDTSTPDGAAKAVRKLTQQDKVFGIIDASPVFYGAAPLTKQAGIPVSGASFDGSPAWLDDSYTNLFDAYGYGDPDKAFTTYGKFFKSQGATKVAALGNVSPSSAASAAGVVISAEKAGLQRGYLNTKLQPGTTDVGPIVLAIKNSKSDAVYMAVPPATAFAVIAGLRQAGVTLKSSVLATGYGGALLQSEAAVAVGQGINFGSAFTPIEANTPQTKAFQEALVKYAGDTAPPDFGAYVGWVTADLFIHGLKQAGDEISQKSFIENTRKSTWDGAGMAKPTDFSNITHSTPGLGPDGCVNILKLTGKKFVPIEGASPICGEEIPGVDPLP</sequence>
<keyword evidence="2 3" id="KW-0732">Signal</keyword>
<dbReference type="Pfam" id="PF13458">
    <property type="entry name" value="Peripla_BP_6"/>
    <property type="match status" value="1"/>
</dbReference>
<dbReference type="InterPro" id="IPR051010">
    <property type="entry name" value="BCAA_transport"/>
</dbReference>
<protein>
    <submittedName>
        <fullName evidence="5">Branched-chain amino acid transport system substrate-binding protein</fullName>
    </submittedName>
</protein>
<name>A0A1M7PI13_9ACTN</name>
<dbReference type="CDD" id="cd06341">
    <property type="entry name" value="PBP1_ABC_ligand_binding-like"/>
    <property type="match status" value="1"/>
</dbReference>
<dbReference type="AlphaFoldDB" id="A0A1M7PI13"/>
<comment type="similarity">
    <text evidence="1">Belongs to the leucine-binding protein family.</text>
</comment>
<keyword evidence="6" id="KW-1185">Reference proteome</keyword>